<dbReference type="PANTHER" id="PTHR23193">
    <property type="entry name" value="NUCLEAR PORE COMPLEX PROTEIN NUP"/>
    <property type="match status" value="1"/>
</dbReference>
<feature type="domain" description="RanBP2-type" evidence="21">
    <location>
        <begin position="64"/>
        <end position="93"/>
    </location>
</feature>
<dbReference type="PANTHER" id="PTHR23193:SF23">
    <property type="entry name" value="NUCLEAR PORE COMPLEX PROTEIN NUP153"/>
    <property type="match status" value="1"/>
</dbReference>
<feature type="compositionally biased region" description="Polar residues" evidence="20">
    <location>
        <begin position="98"/>
        <end position="111"/>
    </location>
</feature>
<keyword evidence="9" id="KW-0653">Protein transport</keyword>
<dbReference type="GO" id="GO:0005643">
    <property type="term" value="C:nuclear pore"/>
    <property type="evidence" value="ECO:0007669"/>
    <property type="project" value="UniProtKB-SubCell"/>
</dbReference>
<evidence type="ECO:0000256" key="4">
    <source>
        <dbReference type="ARBA" id="ARBA00022448"/>
    </source>
</evidence>
<evidence type="ECO:0000256" key="15">
    <source>
        <dbReference type="ARBA" id="ARBA00060842"/>
    </source>
</evidence>
<dbReference type="Pfam" id="PF00641">
    <property type="entry name" value="Zn_ribbon_RanBP"/>
    <property type="match status" value="2"/>
</dbReference>
<dbReference type="GO" id="GO:0008139">
    <property type="term" value="F:nuclear localization sequence binding"/>
    <property type="evidence" value="ECO:0007669"/>
    <property type="project" value="TreeGrafter"/>
</dbReference>
<accession>A0A182UCH2</accession>
<keyword evidence="7" id="KW-0509">mRNA transport</keyword>
<evidence type="ECO:0000256" key="10">
    <source>
        <dbReference type="ARBA" id="ARBA00023010"/>
    </source>
</evidence>
<dbReference type="GO" id="GO:0008270">
    <property type="term" value="F:zinc ion binding"/>
    <property type="evidence" value="ECO:0007669"/>
    <property type="project" value="UniProtKB-KW"/>
</dbReference>
<keyword evidence="6 19" id="KW-0863">Zinc-finger</keyword>
<dbReference type="PROSITE" id="PS50199">
    <property type="entry name" value="ZF_RANBP2_2"/>
    <property type="match status" value="3"/>
</dbReference>
<evidence type="ECO:0000256" key="3">
    <source>
        <dbReference type="ARBA" id="ARBA00004567"/>
    </source>
</evidence>
<keyword evidence="12" id="KW-0906">Nuclear pore complex</keyword>
<evidence type="ECO:0000256" key="8">
    <source>
        <dbReference type="ARBA" id="ARBA00022833"/>
    </source>
</evidence>
<dbReference type="GO" id="GO:0017056">
    <property type="term" value="F:structural constituent of nuclear pore"/>
    <property type="evidence" value="ECO:0007669"/>
    <property type="project" value="TreeGrafter"/>
</dbReference>
<dbReference type="GO" id="GO:0003677">
    <property type="term" value="F:DNA binding"/>
    <property type="evidence" value="ECO:0007669"/>
    <property type="project" value="UniProtKB-KW"/>
</dbReference>
<organism evidence="22 23">
    <name type="scientific">Anopheles melas</name>
    <dbReference type="NCBI Taxonomy" id="34690"/>
    <lineage>
        <taxon>Eukaryota</taxon>
        <taxon>Metazoa</taxon>
        <taxon>Ecdysozoa</taxon>
        <taxon>Arthropoda</taxon>
        <taxon>Hexapoda</taxon>
        <taxon>Insecta</taxon>
        <taxon>Pterygota</taxon>
        <taxon>Neoptera</taxon>
        <taxon>Endopterygota</taxon>
        <taxon>Diptera</taxon>
        <taxon>Nematocera</taxon>
        <taxon>Culicoidea</taxon>
        <taxon>Culicidae</taxon>
        <taxon>Anophelinae</taxon>
        <taxon>Anopheles</taxon>
    </lineage>
</organism>
<evidence type="ECO:0000256" key="13">
    <source>
        <dbReference type="ARBA" id="ARBA00023136"/>
    </source>
</evidence>
<dbReference type="SUPFAM" id="SSF90209">
    <property type="entry name" value="Ran binding protein zinc finger-like"/>
    <property type="match status" value="3"/>
</dbReference>
<dbReference type="GO" id="GO:0006405">
    <property type="term" value="P:RNA export from nucleus"/>
    <property type="evidence" value="ECO:0007669"/>
    <property type="project" value="TreeGrafter"/>
</dbReference>
<evidence type="ECO:0000313" key="23">
    <source>
        <dbReference type="Proteomes" id="UP000075902"/>
    </source>
</evidence>
<keyword evidence="23" id="KW-1185">Reference proteome</keyword>
<dbReference type="GO" id="GO:0031965">
    <property type="term" value="C:nuclear membrane"/>
    <property type="evidence" value="ECO:0007669"/>
    <property type="project" value="UniProtKB-SubCell"/>
</dbReference>
<keyword evidence="8" id="KW-0862">Zinc</keyword>
<dbReference type="EnsemblMetazoa" id="AMEC017897-RA">
    <property type="protein sequence ID" value="AMEC017897-PA"/>
    <property type="gene ID" value="AMEC017897"/>
</dbReference>
<dbReference type="PROSITE" id="PS01358">
    <property type="entry name" value="ZF_RANBP2_1"/>
    <property type="match status" value="3"/>
</dbReference>
<sequence>MAESASKWVCDMCMIRNEPEQQKCMACESAKPAKKPVQQQQQQQQPSTSTTQPVRSFQELMSESASKWVCDMCMIRNEPEQQKCMACESAKPVKNPEEQQQQPPAKNSLQDSEPHTSIEWKRMLAADSPFSKVPELKDGFQSIVEKMKASTWVCDTCTAQNPIEHGRCLCCEQDRPGGGGAGSAPGKASEAAVPVPKFTFGMPSFTPNTAANSTTIDTQKEVKAAGPITSTPSRTGGFLFGAFNGVDRGTSNSVAPAPAPATAPVPAGLFSFGAPANSSQPCPPAAAVVPEASSSKPSFSFTNTSTTVTSAAQPFVFGASPKVPSAVSFQPSVNSGSSMAPQQQFAASVTGDSNAAPTSLFGLPSSTPVNFNFTTTSNWANIGGPIASNRQAEDDSGLAAFAATVSQQSDTRHTVTRWLHL</sequence>
<name>A0A182UCH2_9DIPT</name>
<dbReference type="InterPro" id="IPR036443">
    <property type="entry name" value="Znf_RanBP2_sf"/>
</dbReference>
<dbReference type="Gene3D" id="4.10.1060.10">
    <property type="entry name" value="Zinc finger, RanBP2-type"/>
    <property type="match status" value="3"/>
</dbReference>
<keyword evidence="14" id="KW-0539">Nucleus</keyword>
<reference evidence="22" key="2">
    <citation type="submission" date="2020-05" db="UniProtKB">
        <authorList>
            <consortium name="EnsemblMetazoa"/>
        </authorList>
    </citation>
    <scope>IDENTIFICATION</scope>
    <source>
        <strain evidence="22">CM1001059</strain>
    </source>
</reference>
<evidence type="ECO:0000256" key="7">
    <source>
        <dbReference type="ARBA" id="ARBA00022816"/>
    </source>
</evidence>
<keyword evidence="11" id="KW-0238">DNA-binding</keyword>
<dbReference type="InterPro" id="IPR001876">
    <property type="entry name" value="Znf_RanBP2"/>
</dbReference>
<reference evidence="23" key="1">
    <citation type="submission" date="2014-01" db="EMBL/GenBank/DDBJ databases">
        <title>The Genome Sequence of Anopheles melas CM1001059_A (V2).</title>
        <authorList>
            <consortium name="The Broad Institute Genomics Platform"/>
            <person name="Neafsey D.E."/>
            <person name="Besansky N."/>
            <person name="Howell P."/>
            <person name="Walton C."/>
            <person name="Young S.K."/>
            <person name="Zeng Q."/>
            <person name="Gargeya S."/>
            <person name="Fitzgerald M."/>
            <person name="Haas B."/>
            <person name="Abouelleil A."/>
            <person name="Allen A.W."/>
            <person name="Alvarado L."/>
            <person name="Arachchi H.M."/>
            <person name="Berlin A.M."/>
            <person name="Chapman S.B."/>
            <person name="Gainer-Dewar J."/>
            <person name="Goldberg J."/>
            <person name="Griggs A."/>
            <person name="Gujja S."/>
            <person name="Hansen M."/>
            <person name="Howarth C."/>
            <person name="Imamovic A."/>
            <person name="Ireland A."/>
            <person name="Larimer J."/>
            <person name="McCowan C."/>
            <person name="Murphy C."/>
            <person name="Pearson M."/>
            <person name="Poon T.W."/>
            <person name="Priest M."/>
            <person name="Roberts A."/>
            <person name="Saif S."/>
            <person name="Shea T."/>
            <person name="Sisk P."/>
            <person name="Sykes S."/>
            <person name="Wortman J."/>
            <person name="Nusbaum C."/>
            <person name="Birren B."/>
        </authorList>
    </citation>
    <scope>NUCLEOTIDE SEQUENCE [LARGE SCALE GENOMIC DNA]</scope>
    <source>
        <strain evidence="23">CM1001059</strain>
    </source>
</reference>
<evidence type="ECO:0000256" key="19">
    <source>
        <dbReference type="PROSITE-ProRule" id="PRU00322"/>
    </source>
</evidence>
<dbReference type="SMART" id="SM00547">
    <property type="entry name" value="ZnF_RBZ"/>
    <property type="match status" value="3"/>
</dbReference>
<feature type="domain" description="RanBP2-type" evidence="21">
    <location>
        <begin position="148"/>
        <end position="177"/>
    </location>
</feature>
<proteinExistence type="inferred from homology"/>
<evidence type="ECO:0000256" key="6">
    <source>
        <dbReference type="ARBA" id="ARBA00022771"/>
    </source>
</evidence>
<evidence type="ECO:0000313" key="22">
    <source>
        <dbReference type="EnsemblMetazoa" id="AMEC017897-PA"/>
    </source>
</evidence>
<feature type="domain" description="RanBP2-type" evidence="21">
    <location>
        <begin position="4"/>
        <end position="33"/>
    </location>
</feature>
<evidence type="ECO:0000256" key="14">
    <source>
        <dbReference type="ARBA" id="ARBA00023242"/>
    </source>
</evidence>
<evidence type="ECO:0000256" key="1">
    <source>
        <dbReference type="ARBA" id="ARBA00001947"/>
    </source>
</evidence>
<evidence type="ECO:0000256" key="2">
    <source>
        <dbReference type="ARBA" id="ARBA00004126"/>
    </source>
</evidence>
<evidence type="ECO:0000259" key="21">
    <source>
        <dbReference type="PROSITE" id="PS50199"/>
    </source>
</evidence>
<evidence type="ECO:0000256" key="17">
    <source>
        <dbReference type="ARBA" id="ARBA00078197"/>
    </source>
</evidence>
<dbReference type="GO" id="GO:0006606">
    <property type="term" value="P:protein import into nucleus"/>
    <property type="evidence" value="ECO:0007669"/>
    <property type="project" value="TreeGrafter"/>
</dbReference>
<keyword evidence="5" id="KW-0479">Metal-binding</keyword>
<dbReference type="Proteomes" id="UP000075902">
    <property type="component" value="Unassembled WGS sequence"/>
</dbReference>
<comment type="subcellular location">
    <subcellularLocation>
        <location evidence="2">Nucleus membrane</location>
    </subcellularLocation>
    <subcellularLocation>
        <location evidence="3">Nucleus</location>
        <location evidence="3">Nuclear pore complex</location>
    </subcellularLocation>
</comment>
<feature type="compositionally biased region" description="Low complexity" evidence="20">
    <location>
        <begin position="36"/>
        <end position="54"/>
    </location>
</feature>
<evidence type="ECO:0000256" key="12">
    <source>
        <dbReference type="ARBA" id="ARBA00023132"/>
    </source>
</evidence>
<evidence type="ECO:0000256" key="16">
    <source>
        <dbReference type="ARBA" id="ARBA00068609"/>
    </source>
</evidence>
<protein>
    <recommendedName>
        <fullName evidence="16">Nuclear pore complex protein Nup153</fullName>
    </recommendedName>
    <alternativeName>
        <fullName evidence="18">153 kDa nucleoporin</fullName>
    </alternativeName>
    <alternativeName>
        <fullName evidence="17">Nucleoporin Nup153</fullName>
    </alternativeName>
</protein>
<keyword evidence="10" id="KW-0811">Translocation</keyword>
<keyword evidence="13" id="KW-0472">Membrane</keyword>
<dbReference type="VEuPathDB" id="VectorBase:AMEC017897"/>
<evidence type="ECO:0000256" key="18">
    <source>
        <dbReference type="ARBA" id="ARBA00079437"/>
    </source>
</evidence>
<feature type="region of interest" description="Disordered" evidence="20">
    <location>
        <begin position="26"/>
        <end position="56"/>
    </location>
</feature>
<dbReference type="GO" id="GO:0051028">
    <property type="term" value="P:mRNA transport"/>
    <property type="evidence" value="ECO:0007669"/>
    <property type="project" value="UniProtKB-KW"/>
</dbReference>
<dbReference type="AlphaFoldDB" id="A0A182UCH2"/>
<keyword evidence="4" id="KW-0813">Transport</keyword>
<feature type="region of interest" description="Disordered" evidence="20">
    <location>
        <begin position="94"/>
        <end position="115"/>
    </location>
</feature>
<evidence type="ECO:0000256" key="20">
    <source>
        <dbReference type="SAM" id="MobiDB-lite"/>
    </source>
</evidence>
<comment type="cofactor">
    <cofactor evidence="1">
        <name>Zn(2+)</name>
        <dbReference type="ChEBI" id="CHEBI:29105"/>
    </cofactor>
</comment>
<dbReference type="InterPro" id="IPR026054">
    <property type="entry name" value="Nucleoporin"/>
</dbReference>
<dbReference type="STRING" id="34690.A0A182UCH2"/>
<evidence type="ECO:0000256" key="5">
    <source>
        <dbReference type="ARBA" id="ARBA00022723"/>
    </source>
</evidence>
<evidence type="ECO:0000256" key="9">
    <source>
        <dbReference type="ARBA" id="ARBA00022927"/>
    </source>
</evidence>
<comment type="similarity">
    <text evidence="15">Belongs to the NUP153 family.</text>
</comment>
<dbReference type="FunFam" id="4.10.1060.10:FF:000003">
    <property type="entry name" value="E3 SUMO-protein ligase RanBP2"/>
    <property type="match status" value="1"/>
</dbReference>
<evidence type="ECO:0000256" key="11">
    <source>
        <dbReference type="ARBA" id="ARBA00023125"/>
    </source>
</evidence>